<keyword evidence="2" id="KW-1185">Reference proteome</keyword>
<name>A0A9Y2P5C9_9RHOB</name>
<proteinExistence type="predicted"/>
<reference evidence="1 2" key="1">
    <citation type="submission" date="2023-06" db="EMBL/GenBank/DDBJ databases">
        <title>Parasedimentitalea psychrophila sp. nov., a psychrophilic bacterium isolated from deep-sea sediment.</title>
        <authorList>
            <person name="Li A."/>
        </authorList>
    </citation>
    <scope>NUCLEOTIDE SEQUENCE [LARGE SCALE GENOMIC DNA]</scope>
    <source>
        <strain evidence="1 2">QS115</strain>
    </source>
</reference>
<dbReference type="KEGG" id="ppso:QPJ95_04725"/>
<gene>
    <name evidence="1" type="ORF">QPJ95_04725</name>
</gene>
<dbReference type="RefSeq" id="WP_270918496.1">
    <property type="nucleotide sequence ID" value="NZ_CP127247.1"/>
</dbReference>
<evidence type="ECO:0000313" key="1">
    <source>
        <dbReference type="EMBL" id="WIY26234.1"/>
    </source>
</evidence>
<sequence length="269" mass="30039">MSFARIPLFKRKRPKADVTPSHDEACARDDTDDAFWYAASLARRIANSHPSSSFRELPKEDLHDVGLTRDDNPELRLVMRDAVYFANEHMLKHSRRELIKEVSAATKSAVHFKLGNDPDAGSVTSEKFTKNFEDPASTLWRDQSCKTLVLIKPNTNPAAVGEAFVWAISLHDYVDENGRSRAQKLEEFGLAASFSDTENSSVSNSSLQAEGRSYHGEKMLAGRMTKEGGRDHSDISMKAAAFGDHSGYYRSIPSLPSLFVWVEHQYVAA</sequence>
<organism evidence="1 2">
    <name type="scientific">Parasedimentitalea psychrophila</name>
    <dbReference type="NCBI Taxonomy" id="2997337"/>
    <lineage>
        <taxon>Bacteria</taxon>
        <taxon>Pseudomonadati</taxon>
        <taxon>Pseudomonadota</taxon>
        <taxon>Alphaproteobacteria</taxon>
        <taxon>Rhodobacterales</taxon>
        <taxon>Paracoccaceae</taxon>
        <taxon>Parasedimentitalea</taxon>
    </lineage>
</organism>
<protein>
    <submittedName>
        <fullName evidence="1">Uncharacterized protein</fullName>
    </submittedName>
</protein>
<evidence type="ECO:0000313" key="2">
    <source>
        <dbReference type="Proteomes" id="UP001238334"/>
    </source>
</evidence>
<accession>A0A9Y2P5C9</accession>
<dbReference type="EMBL" id="CP127247">
    <property type="protein sequence ID" value="WIY26234.1"/>
    <property type="molecule type" value="Genomic_DNA"/>
</dbReference>
<dbReference type="Proteomes" id="UP001238334">
    <property type="component" value="Chromosome"/>
</dbReference>
<dbReference type="AlphaFoldDB" id="A0A9Y2P5C9"/>